<feature type="transmembrane region" description="Helical" evidence="9">
    <location>
        <begin position="69"/>
        <end position="94"/>
    </location>
</feature>
<comment type="subcellular location">
    <subcellularLocation>
        <location evidence="2 9">Membrane</location>
        <topology evidence="2 9">Multi-pass membrane protein</topology>
    </subcellularLocation>
</comment>
<evidence type="ECO:0000256" key="3">
    <source>
        <dbReference type="ARBA" id="ARBA00022448"/>
    </source>
</evidence>
<proteinExistence type="inferred from homology"/>
<keyword evidence="6 9" id="KW-1133">Transmembrane helix</keyword>
<sequence length="207" mass="22721">MGSSGGLKQDLDSYLSRNSTSSKSGGISLPTASLGKWFRKADQGEEEESFLGTSKVTSCFPTLTRFQRLLGFCACLSMSSICFVLACLYLPVLVFKARKFAMLFTLGSLFFLSSFGFLWGPWTHLKHLFTREKLPFSLCYGSTLLGTLYCSMWLHSTPLTVLLAVLQVIALLWFLVSYIPGGQSGLSFFTRLCTSAVSSSMSSSLPI</sequence>
<evidence type="ECO:0000256" key="5">
    <source>
        <dbReference type="ARBA" id="ARBA00022927"/>
    </source>
</evidence>
<feature type="transmembrane region" description="Helical" evidence="9">
    <location>
        <begin position="134"/>
        <end position="154"/>
    </location>
</feature>
<keyword evidence="3 9" id="KW-0813">Transport</keyword>
<evidence type="ECO:0000256" key="2">
    <source>
        <dbReference type="ARBA" id="ARBA00004141"/>
    </source>
</evidence>
<dbReference type="EMBL" id="HBUF01006840">
    <property type="protein sequence ID" value="CAG6607196.1"/>
    <property type="molecule type" value="Transcribed_RNA"/>
</dbReference>
<dbReference type="Pfam" id="PF04178">
    <property type="entry name" value="Got1"/>
    <property type="match status" value="1"/>
</dbReference>
<dbReference type="EMBL" id="HBUF01567438">
    <property type="protein sequence ID" value="CAG6765182.1"/>
    <property type="molecule type" value="Transcribed_RNA"/>
</dbReference>
<dbReference type="InterPro" id="IPR011691">
    <property type="entry name" value="Vesicle_transpt_SFT2"/>
</dbReference>
<evidence type="ECO:0000256" key="8">
    <source>
        <dbReference type="ARBA" id="ARBA00025800"/>
    </source>
</evidence>
<dbReference type="GO" id="GO:0015031">
    <property type="term" value="P:protein transport"/>
    <property type="evidence" value="ECO:0007669"/>
    <property type="project" value="UniProtKB-KW"/>
</dbReference>
<accession>A0A8D8PMI5</accession>
<dbReference type="EMBL" id="HBUF01366041">
    <property type="protein sequence ID" value="CAG6723605.1"/>
    <property type="molecule type" value="Transcribed_RNA"/>
</dbReference>
<dbReference type="PANTHER" id="PTHR23137">
    <property type="entry name" value="VESICLE TRANSPORT PROTEIN-RELATED"/>
    <property type="match status" value="1"/>
</dbReference>
<dbReference type="EMBL" id="HBUF01366043">
    <property type="protein sequence ID" value="CAG6723607.1"/>
    <property type="molecule type" value="Transcribed_RNA"/>
</dbReference>
<dbReference type="InterPro" id="IPR007305">
    <property type="entry name" value="Vesicle_transpt_Got1/SFT2"/>
</dbReference>
<reference evidence="10" key="1">
    <citation type="submission" date="2021-05" db="EMBL/GenBank/DDBJ databases">
        <authorList>
            <person name="Alioto T."/>
            <person name="Alioto T."/>
            <person name="Gomez Garrido J."/>
        </authorList>
    </citation>
    <scope>NUCLEOTIDE SEQUENCE</scope>
</reference>
<protein>
    <recommendedName>
        <fullName evidence="9">Vesicle transport protein</fullName>
    </recommendedName>
</protein>
<keyword evidence="4 9" id="KW-0812">Transmembrane</keyword>
<dbReference type="EMBL" id="HBUF01567443">
    <property type="protein sequence ID" value="CAG6765187.1"/>
    <property type="molecule type" value="Transcribed_RNA"/>
</dbReference>
<dbReference type="EMBL" id="HBUF01567439">
    <property type="protein sequence ID" value="CAG6765183.1"/>
    <property type="molecule type" value="Transcribed_RNA"/>
</dbReference>
<dbReference type="EMBL" id="HBUF01006838">
    <property type="protein sequence ID" value="CAG6607194.1"/>
    <property type="molecule type" value="Transcribed_RNA"/>
</dbReference>
<dbReference type="EMBL" id="HBUF01366042">
    <property type="protein sequence ID" value="CAG6723606.1"/>
    <property type="molecule type" value="Transcribed_RNA"/>
</dbReference>
<dbReference type="PANTHER" id="PTHR23137:SF36">
    <property type="entry name" value="VESICLE TRANSPORT PROTEIN SFT2C"/>
    <property type="match status" value="1"/>
</dbReference>
<evidence type="ECO:0000256" key="7">
    <source>
        <dbReference type="ARBA" id="ARBA00023136"/>
    </source>
</evidence>
<dbReference type="EMBL" id="HBUF01567440">
    <property type="protein sequence ID" value="CAG6765184.1"/>
    <property type="molecule type" value="Transcribed_RNA"/>
</dbReference>
<dbReference type="GO" id="GO:0016192">
    <property type="term" value="P:vesicle-mediated transport"/>
    <property type="evidence" value="ECO:0007669"/>
    <property type="project" value="InterPro"/>
</dbReference>
<dbReference type="AlphaFoldDB" id="A0A8D8PMI5"/>
<feature type="transmembrane region" description="Helical" evidence="9">
    <location>
        <begin position="160"/>
        <end position="179"/>
    </location>
</feature>
<dbReference type="GO" id="GO:0005737">
    <property type="term" value="C:cytoplasm"/>
    <property type="evidence" value="ECO:0007669"/>
    <property type="project" value="UniProtKB-ARBA"/>
</dbReference>
<evidence type="ECO:0000313" key="10">
    <source>
        <dbReference type="EMBL" id="CAG6607194.1"/>
    </source>
</evidence>
<evidence type="ECO:0000256" key="1">
    <source>
        <dbReference type="ARBA" id="ARBA00003566"/>
    </source>
</evidence>
<dbReference type="EMBL" id="HBUF01006839">
    <property type="protein sequence ID" value="CAG6607195.1"/>
    <property type="molecule type" value="Transcribed_RNA"/>
</dbReference>
<feature type="transmembrane region" description="Helical" evidence="9">
    <location>
        <begin position="100"/>
        <end position="122"/>
    </location>
</feature>
<organism evidence="10">
    <name type="scientific">Cacopsylla melanoneura</name>
    <dbReference type="NCBI Taxonomy" id="428564"/>
    <lineage>
        <taxon>Eukaryota</taxon>
        <taxon>Metazoa</taxon>
        <taxon>Ecdysozoa</taxon>
        <taxon>Arthropoda</taxon>
        <taxon>Hexapoda</taxon>
        <taxon>Insecta</taxon>
        <taxon>Pterygota</taxon>
        <taxon>Neoptera</taxon>
        <taxon>Paraneoptera</taxon>
        <taxon>Hemiptera</taxon>
        <taxon>Sternorrhyncha</taxon>
        <taxon>Psylloidea</taxon>
        <taxon>Psyllidae</taxon>
        <taxon>Psyllinae</taxon>
        <taxon>Cacopsylla</taxon>
    </lineage>
</organism>
<keyword evidence="7 9" id="KW-0472">Membrane</keyword>
<dbReference type="EMBL" id="HBUF01185462">
    <property type="protein sequence ID" value="CAG6656625.1"/>
    <property type="molecule type" value="Transcribed_RNA"/>
</dbReference>
<keyword evidence="5 9" id="KW-0653">Protein transport</keyword>
<dbReference type="EMBL" id="HBUF01567442">
    <property type="protein sequence ID" value="CAG6765186.1"/>
    <property type="molecule type" value="Transcribed_RNA"/>
</dbReference>
<comment type="function">
    <text evidence="1 9">May be involved in fusion of retrograde transport vesicles derived from an endocytic compartment with the Golgi complex.</text>
</comment>
<dbReference type="GO" id="GO:0012505">
    <property type="term" value="C:endomembrane system"/>
    <property type="evidence" value="ECO:0007669"/>
    <property type="project" value="UniProtKB-ARBA"/>
</dbReference>
<dbReference type="EMBL" id="HBUF01567441">
    <property type="protein sequence ID" value="CAG6765185.1"/>
    <property type="molecule type" value="Transcribed_RNA"/>
</dbReference>
<comment type="similarity">
    <text evidence="8 9">Belongs to the SFT2 family.</text>
</comment>
<evidence type="ECO:0000256" key="4">
    <source>
        <dbReference type="ARBA" id="ARBA00022692"/>
    </source>
</evidence>
<dbReference type="EMBL" id="HBUF01185464">
    <property type="protein sequence ID" value="CAG6656627.1"/>
    <property type="molecule type" value="Transcribed_RNA"/>
</dbReference>
<evidence type="ECO:0000256" key="6">
    <source>
        <dbReference type="ARBA" id="ARBA00022989"/>
    </source>
</evidence>
<name>A0A8D8PMI5_9HEMI</name>
<dbReference type="GO" id="GO:0016020">
    <property type="term" value="C:membrane"/>
    <property type="evidence" value="ECO:0007669"/>
    <property type="project" value="UniProtKB-SubCell"/>
</dbReference>
<evidence type="ECO:0000256" key="9">
    <source>
        <dbReference type="RuleBase" id="RU363111"/>
    </source>
</evidence>